<accession>A0A2K1XQS4</accession>
<keyword evidence="3" id="KW-1185">Reference proteome</keyword>
<dbReference type="Proteomes" id="UP000006729">
    <property type="component" value="Chromosome 14"/>
</dbReference>
<evidence type="ECO:0000313" key="2">
    <source>
        <dbReference type="EMBL" id="PNT03125.1"/>
    </source>
</evidence>
<organism evidence="2 3">
    <name type="scientific">Populus trichocarpa</name>
    <name type="common">Western balsam poplar</name>
    <name type="synonym">Populus balsamifera subsp. trichocarpa</name>
    <dbReference type="NCBI Taxonomy" id="3694"/>
    <lineage>
        <taxon>Eukaryota</taxon>
        <taxon>Viridiplantae</taxon>
        <taxon>Streptophyta</taxon>
        <taxon>Embryophyta</taxon>
        <taxon>Tracheophyta</taxon>
        <taxon>Spermatophyta</taxon>
        <taxon>Magnoliopsida</taxon>
        <taxon>eudicotyledons</taxon>
        <taxon>Gunneridae</taxon>
        <taxon>Pentapetalae</taxon>
        <taxon>rosids</taxon>
        <taxon>fabids</taxon>
        <taxon>Malpighiales</taxon>
        <taxon>Salicaceae</taxon>
        <taxon>Saliceae</taxon>
        <taxon>Populus</taxon>
    </lineage>
</organism>
<sequence>MLPVSQRSVMPLTGLFCFAATLSCDFSEFYSSSDNIQRQSHLPFHVCVALYLVPSKQLYSKAYCDLHVIRCSIWWFIMFEMRMLLLLFQL</sequence>
<evidence type="ECO:0000313" key="3">
    <source>
        <dbReference type="Proteomes" id="UP000006729"/>
    </source>
</evidence>
<dbReference type="InParanoid" id="A0A2K1XQS4"/>
<evidence type="ECO:0000256" key="1">
    <source>
        <dbReference type="SAM" id="SignalP"/>
    </source>
</evidence>
<protein>
    <recommendedName>
        <fullName evidence="4">Secreted protein</fullName>
    </recommendedName>
</protein>
<keyword evidence="1" id="KW-0732">Signal</keyword>
<reference evidence="2 3" key="1">
    <citation type="journal article" date="2006" name="Science">
        <title>The genome of black cottonwood, Populus trichocarpa (Torr. &amp; Gray).</title>
        <authorList>
            <person name="Tuskan G.A."/>
            <person name="Difazio S."/>
            <person name="Jansson S."/>
            <person name="Bohlmann J."/>
            <person name="Grigoriev I."/>
            <person name="Hellsten U."/>
            <person name="Putnam N."/>
            <person name="Ralph S."/>
            <person name="Rombauts S."/>
            <person name="Salamov A."/>
            <person name="Schein J."/>
            <person name="Sterck L."/>
            <person name="Aerts A."/>
            <person name="Bhalerao R.R."/>
            <person name="Bhalerao R.P."/>
            <person name="Blaudez D."/>
            <person name="Boerjan W."/>
            <person name="Brun A."/>
            <person name="Brunner A."/>
            <person name="Busov V."/>
            <person name="Campbell M."/>
            <person name="Carlson J."/>
            <person name="Chalot M."/>
            <person name="Chapman J."/>
            <person name="Chen G.L."/>
            <person name="Cooper D."/>
            <person name="Coutinho P.M."/>
            <person name="Couturier J."/>
            <person name="Covert S."/>
            <person name="Cronk Q."/>
            <person name="Cunningham R."/>
            <person name="Davis J."/>
            <person name="Degroeve S."/>
            <person name="Dejardin A."/>
            <person name="Depamphilis C."/>
            <person name="Detter J."/>
            <person name="Dirks B."/>
            <person name="Dubchak I."/>
            <person name="Duplessis S."/>
            <person name="Ehlting J."/>
            <person name="Ellis B."/>
            <person name="Gendler K."/>
            <person name="Goodstein D."/>
            <person name="Gribskov M."/>
            <person name="Grimwood J."/>
            <person name="Groover A."/>
            <person name="Gunter L."/>
            <person name="Hamberger B."/>
            <person name="Heinze B."/>
            <person name="Helariutta Y."/>
            <person name="Henrissat B."/>
            <person name="Holligan D."/>
            <person name="Holt R."/>
            <person name="Huang W."/>
            <person name="Islam-Faridi N."/>
            <person name="Jones S."/>
            <person name="Jones-Rhoades M."/>
            <person name="Jorgensen R."/>
            <person name="Joshi C."/>
            <person name="Kangasjarvi J."/>
            <person name="Karlsson J."/>
            <person name="Kelleher C."/>
            <person name="Kirkpatrick R."/>
            <person name="Kirst M."/>
            <person name="Kohler A."/>
            <person name="Kalluri U."/>
            <person name="Larimer F."/>
            <person name="Leebens-Mack J."/>
            <person name="Leple J.C."/>
            <person name="Locascio P."/>
            <person name="Lou Y."/>
            <person name="Lucas S."/>
            <person name="Martin F."/>
            <person name="Montanini B."/>
            <person name="Napoli C."/>
            <person name="Nelson D.R."/>
            <person name="Nelson C."/>
            <person name="Nieminen K."/>
            <person name="Nilsson O."/>
            <person name="Pereda V."/>
            <person name="Peter G."/>
            <person name="Philippe R."/>
            <person name="Pilate G."/>
            <person name="Poliakov A."/>
            <person name="Razumovskaya J."/>
            <person name="Richardson P."/>
            <person name="Rinaldi C."/>
            <person name="Ritland K."/>
            <person name="Rouze P."/>
            <person name="Ryaboy D."/>
            <person name="Schmutz J."/>
            <person name="Schrader J."/>
            <person name="Segerman B."/>
            <person name="Shin H."/>
            <person name="Siddiqui A."/>
            <person name="Sterky F."/>
            <person name="Terry A."/>
            <person name="Tsai C.J."/>
            <person name="Uberbacher E."/>
            <person name="Unneberg P."/>
            <person name="Vahala J."/>
            <person name="Wall K."/>
            <person name="Wessler S."/>
            <person name="Yang G."/>
            <person name="Yin T."/>
            <person name="Douglas C."/>
            <person name="Marra M."/>
            <person name="Sandberg G."/>
            <person name="Van de Peer Y."/>
            <person name="Rokhsar D."/>
        </authorList>
    </citation>
    <scope>NUCLEOTIDE SEQUENCE [LARGE SCALE GENOMIC DNA]</scope>
    <source>
        <strain evidence="3">cv. Nisqually</strain>
    </source>
</reference>
<proteinExistence type="predicted"/>
<feature type="signal peptide" evidence="1">
    <location>
        <begin position="1"/>
        <end position="24"/>
    </location>
</feature>
<dbReference type="PROSITE" id="PS51257">
    <property type="entry name" value="PROKAR_LIPOPROTEIN"/>
    <property type="match status" value="1"/>
</dbReference>
<feature type="chain" id="PRO_5014380828" description="Secreted protein" evidence="1">
    <location>
        <begin position="25"/>
        <end position="90"/>
    </location>
</feature>
<evidence type="ECO:0008006" key="4">
    <source>
        <dbReference type="Google" id="ProtNLM"/>
    </source>
</evidence>
<name>A0A2K1XQS4_POPTR</name>
<gene>
    <name evidence="2" type="ORF">POPTR_014G051700</name>
</gene>
<dbReference type="EMBL" id="CM009303">
    <property type="protein sequence ID" value="PNT03125.1"/>
    <property type="molecule type" value="Genomic_DNA"/>
</dbReference>
<dbReference type="AlphaFoldDB" id="A0A2K1XQS4"/>